<dbReference type="EMBL" id="BLAD01000077">
    <property type="protein sequence ID" value="GES04095.1"/>
    <property type="molecule type" value="Genomic_DNA"/>
</dbReference>
<protein>
    <submittedName>
        <fullName evidence="1">Uncharacterized protein</fullName>
    </submittedName>
</protein>
<evidence type="ECO:0000313" key="2">
    <source>
        <dbReference type="Proteomes" id="UP000334990"/>
    </source>
</evidence>
<name>A0A5M3W4V4_9ACTN</name>
<keyword evidence="2" id="KW-1185">Reference proteome</keyword>
<reference evidence="1 2" key="1">
    <citation type="submission" date="2019-10" db="EMBL/GenBank/DDBJ databases">
        <title>Whole genome shotgun sequence of Acrocarpospora corrugata NBRC 13972.</title>
        <authorList>
            <person name="Ichikawa N."/>
            <person name="Kimura A."/>
            <person name="Kitahashi Y."/>
            <person name="Komaki H."/>
            <person name="Oguchi A."/>
        </authorList>
    </citation>
    <scope>NUCLEOTIDE SEQUENCE [LARGE SCALE GENOMIC DNA]</scope>
    <source>
        <strain evidence="1 2">NBRC 13972</strain>
    </source>
</reference>
<evidence type="ECO:0000313" key="1">
    <source>
        <dbReference type="EMBL" id="GES04095.1"/>
    </source>
</evidence>
<dbReference type="Proteomes" id="UP000334990">
    <property type="component" value="Unassembled WGS sequence"/>
</dbReference>
<comment type="caution">
    <text evidence="1">The sequence shown here is derived from an EMBL/GenBank/DDBJ whole genome shotgun (WGS) entry which is preliminary data.</text>
</comment>
<dbReference type="AlphaFoldDB" id="A0A5M3W4V4"/>
<gene>
    <name evidence="1" type="ORF">Acor_61610</name>
</gene>
<accession>A0A5M3W4V4</accession>
<organism evidence="1 2">
    <name type="scientific">Acrocarpospora corrugata</name>
    <dbReference type="NCBI Taxonomy" id="35763"/>
    <lineage>
        <taxon>Bacteria</taxon>
        <taxon>Bacillati</taxon>
        <taxon>Actinomycetota</taxon>
        <taxon>Actinomycetes</taxon>
        <taxon>Streptosporangiales</taxon>
        <taxon>Streptosporangiaceae</taxon>
        <taxon>Acrocarpospora</taxon>
    </lineage>
</organism>
<sequence>MVSGRQWFAPTRMLRGTDRFAGTLTRMMALPASATGFDELTAAPLQIIKRARHRLTNVEFGTPLDRK</sequence>
<proteinExistence type="predicted"/>